<dbReference type="PANTHER" id="PTHR47396:SF1">
    <property type="entry name" value="ATP-DEPENDENT HELICASE IRC3-RELATED"/>
    <property type="match status" value="1"/>
</dbReference>
<dbReference type="GO" id="GO:0004386">
    <property type="term" value="F:helicase activity"/>
    <property type="evidence" value="ECO:0007669"/>
    <property type="project" value="UniProtKB-KW"/>
</dbReference>
<keyword evidence="3" id="KW-0067">ATP-binding</keyword>
<dbReference type="Pfam" id="PF04851">
    <property type="entry name" value="ResIII"/>
    <property type="match status" value="1"/>
</dbReference>
<dbReference type="InterPro" id="IPR050742">
    <property type="entry name" value="Helicase_Restrict-Modif_Enz"/>
</dbReference>
<dbReference type="Pfam" id="PF13091">
    <property type="entry name" value="PLDc_2"/>
    <property type="match status" value="1"/>
</dbReference>
<dbReference type="InterPro" id="IPR006935">
    <property type="entry name" value="Helicase/UvrB_N"/>
</dbReference>
<feature type="domain" description="Helicase C-terminal" evidence="2">
    <location>
        <begin position="440"/>
        <end position="620"/>
    </location>
</feature>
<evidence type="ECO:0000313" key="4">
    <source>
        <dbReference type="Proteomes" id="UP001380601"/>
    </source>
</evidence>
<proteinExistence type="predicted"/>
<dbReference type="InterPro" id="IPR058403">
    <property type="entry name" value="DUF8090"/>
</dbReference>
<dbReference type="Gene3D" id="3.30.870.10">
    <property type="entry name" value="Endonuclease Chain A"/>
    <property type="match status" value="1"/>
</dbReference>
<dbReference type="EC" id="3.6.4.-" evidence="3"/>
<sequence length="956" mass="110087">MENAIDDLKYSLHKGFIDRSIVHQGHHVPKLLINNAEENVLSTVIDELQKCQSFMISVAFITESGLASLKAHLYDLAQKGVKGKILTSNYLGFNTPKMYEELLKLKNVEIRLTEVPGFHAKGYIFEHDQFSSLIVGSSNLTSNALKVNYEHNILFSTYQNGDLVHRVKHQFTDLWEQSTPLTPNWIAHYREVYQPQAVQRVFEDSQRQTDLINRVDEATQIQPNLMQVEALQSLSSVRARGEDRALIISATGTGKTIMSALDVRQAEPERFLFVVHSETILNDAMRGYQKVLATEPASAFGKLSGQHKDMDAKYLFATVQTLSKEQIHTQFDPAAFDYIVFDEAHRSAADTYQRIFHYFKPQFMLGMTATPERTDDLNIFEQFNYNVAYEIRLQKALESEILCPFHYFGVSDYVQDGMVVDDNSQLRYLTSDERVKYILDRTHYYGYSGDVLKGLIFVSRKHEAVELAEKLTQQGIATTALTGSDSQQRRNTVIQQLKDGEINYIITVDLFNEGIDIPEINQVVMLRGTQSSIIFVQQLGRGLRKIANKDYVTVIDFIGNYKNNYLIPIALSGDHSHNKDNYRKFLTDNAPLRGVSTINFEEVAKKKVFESIQSATLNEMKMIVEAYQNVKNRIGRTPTLMDFIEQNSLDPDVLLSKFANYEIFLEKKAQVTPRISESASKNLTFMSKELAQGLKSSDYMTIEVLSEQDESFESLVEKLQARDSEISEADVQTSLRILDQSFFKKGTDKHYGPPIINIKHHGKQIQLSEHFKNNMQNKAFRAHLDDLMQLAHYKHMNHYHNSNSLQLYQKYSRKDFVRIMNWQNDESATVYGYKQKYQTLPVFITYHKKEDISETTAYEDEFLNQDELKWFTRSNRSLKSPEVQNVIHHQELETPMYMFVKKEDADGKNFYYLGTASYMEGTAEDAQMPDGKNVVTMHLAMNTPVRDDVYRYLVEK</sequence>
<evidence type="ECO:0000259" key="1">
    <source>
        <dbReference type="PROSITE" id="PS51192"/>
    </source>
</evidence>
<dbReference type="Pfam" id="PF00271">
    <property type="entry name" value="Helicase_C"/>
    <property type="match status" value="1"/>
</dbReference>
<dbReference type="SMART" id="SM00487">
    <property type="entry name" value="DEXDc"/>
    <property type="match status" value="1"/>
</dbReference>
<dbReference type="Pfam" id="PF26350">
    <property type="entry name" value="DUF8090"/>
    <property type="match status" value="1"/>
</dbReference>
<accession>A0ABU9EVL7</accession>
<reference evidence="3 4" key="1">
    <citation type="submission" date="2024-04" db="EMBL/GenBank/DDBJ databases">
        <title>Staphylococcus debuckii a clinical isolate.</title>
        <authorList>
            <person name="Magnan C."/>
            <person name="Plumet L."/>
            <person name="Morsli M."/>
            <person name="Molle V."/>
            <person name="Lavigne J.-P."/>
        </authorList>
    </citation>
    <scope>NUCLEOTIDE SEQUENCE [LARGE SCALE GENOMIC DNA]</scope>
    <source>
        <strain evidence="3 4">NSD001</strain>
    </source>
</reference>
<dbReference type="PROSITE" id="PS51192">
    <property type="entry name" value="HELICASE_ATP_BIND_1"/>
    <property type="match status" value="1"/>
</dbReference>
<dbReference type="CDD" id="cd18032">
    <property type="entry name" value="DEXHc_RE_I_III_res"/>
    <property type="match status" value="1"/>
</dbReference>
<name>A0ABU9EVL7_9STAP</name>
<dbReference type="PANTHER" id="PTHR47396">
    <property type="entry name" value="TYPE I RESTRICTION ENZYME ECOKI R PROTEIN"/>
    <property type="match status" value="1"/>
</dbReference>
<keyword evidence="3" id="KW-0347">Helicase</keyword>
<organism evidence="3 4">
    <name type="scientific">Staphylococcus debuckii</name>
    <dbReference type="NCBI Taxonomy" id="2044912"/>
    <lineage>
        <taxon>Bacteria</taxon>
        <taxon>Bacillati</taxon>
        <taxon>Bacillota</taxon>
        <taxon>Bacilli</taxon>
        <taxon>Bacillales</taxon>
        <taxon>Staphylococcaceae</taxon>
        <taxon>Staphylococcus</taxon>
    </lineage>
</organism>
<protein>
    <submittedName>
        <fullName evidence="3">DEAD/DEAH box helicase</fullName>
        <ecNumber evidence="3">3.1.4.4</ecNumber>
        <ecNumber evidence="3">3.6.4.-</ecNumber>
    </submittedName>
</protein>
<dbReference type="Gene3D" id="3.40.50.300">
    <property type="entry name" value="P-loop containing nucleotide triphosphate hydrolases"/>
    <property type="match status" value="2"/>
</dbReference>
<dbReference type="GO" id="GO:0004630">
    <property type="term" value="F:phospholipase D activity"/>
    <property type="evidence" value="ECO:0007669"/>
    <property type="project" value="UniProtKB-EC"/>
</dbReference>
<dbReference type="Pfam" id="PF11907">
    <property type="entry name" value="DUF3427"/>
    <property type="match status" value="1"/>
</dbReference>
<keyword evidence="4" id="KW-1185">Reference proteome</keyword>
<dbReference type="InterPro" id="IPR001650">
    <property type="entry name" value="Helicase_C-like"/>
</dbReference>
<dbReference type="InterPro" id="IPR014001">
    <property type="entry name" value="Helicase_ATP-bd"/>
</dbReference>
<dbReference type="PROSITE" id="PS51194">
    <property type="entry name" value="HELICASE_CTER"/>
    <property type="match status" value="1"/>
</dbReference>
<dbReference type="SMART" id="SM00490">
    <property type="entry name" value="HELICc"/>
    <property type="match status" value="1"/>
</dbReference>
<feature type="domain" description="Helicase ATP-binding" evidence="1">
    <location>
        <begin position="236"/>
        <end position="389"/>
    </location>
</feature>
<dbReference type="InterPro" id="IPR025202">
    <property type="entry name" value="PLD-like_dom"/>
</dbReference>
<dbReference type="Proteomes" id="UP001380601">
    <property type="component" value="Unassembled WGS sequence"/>
</dbReference>
<dbReference type="SUPFAM" id="SSF56024">
    <property type="entry name" value="Phospholipase D/nuclease"/>
    <property type="match status" value="1"/>
</dbReference>
<evidence type="ECO:0000313" key="3">
    <source>
        <dbReference type="EMBL" id="MEL0537515.1"/>
    </source>
</evidence>
<dbReference type="CDD" id="cd18799">
    <property type="entry name" value="SF2_C_EcoAI-like"/>
    <property type="match status" value="1"/>
</dbReference>
<comment type="caution">
    <text evidence="3">The sequence shown here is derived from an EMBL/GenBank/DDBJ whole genome shotgun (WGS) entry which is preliminary data.</text>
</comment>
<gene>
    <name evidence="3" type="ORF">AADA34_02095</name>
</gene>
<dbReference type="EC" id="3.1.4.4" evidence="3"/>
<dbReference type="InterPro" id="IPR027417">
    <property type="entry name" value="P-loop_NTPase"/>
</dbReference>
<dbReference type="RefSeq" id="WP_341611207.1">
    <property type="nucleotide sequence ID" value="NZ_JBBWSC010000001.1"/>
</dbReference>
<evidence type="ECO:0000259" key="2">
    <source>
        <dbReference type="PROSITE" id="PS51194"/>
    </source>
</evidence>
<dbReference type="CDD" id="cd09204">
    <property type="entry name" value="PLDc_N_DEXD_b2"/>
    <property type="match status" value="1"/>
</dbReference>
<keyword evidence="3" id="KW-0378">Hydrolase</keyword>
<dbReference type="SUPFAM" id="SSF52540">
    <property type="entry name" value="P-loop containing nucleoside triphosphate hydrolases"/>
    <property type="match status" value="1"/>
</dbReference>
<dbReference type="InterPro" id="IPR021835">
    <property type="entry name" value="DUF3427"/>
</dbReference>
<dbReference type="EMBL" id="JBBWSC010000001">
    <property type="protein sequence ID" value="MEL0537515.1"/>
    <property type="molecule type" value="Genomic_DNA"/>
</dbReference>
<keyword evidence="3" id="KW-0547">Nucleotide-binding</keyword>